<reference evidence="1 2" key="1">
    <citation type="submission" date="2017-09" db="EMBL/GenBank/DDBJ databases">
        <title>Comparative genomics of rhizobia isolated from Phaseolus vulgaris in China.</title>
        <authorList>
            <person name="Tong W."/>
        </authorList>
    </citation>
    <scope>NUCLEOTIDE SEQUENCE [LARGE SCALE GENOMIC DNA]</scope>
    <source>
        <strain evidence="1 2">PCH1</strain>
    </source>
</reference>
<evidence type="ECO:0000313" key="2">
    <source>
        <dbReference type="Proteomes" id="UP000220353"/>
    </source>
</evidence>
<protein>
    <submittedName>
        <fullName evidence="1">Uncharacterized protein</fullName>
    </submittedName>
</protein>
<gene>
    <name evidence="1" type="ORF">CO661_31600</name>
</gene>
<dbReference type="AlphaFoldDB" id="A0A2A6LP85"/>
<evidence type="ECO:0000313" key="1">
    <source>
        <dbReference type="EMBL" id="PDT44042.1"/>
    </source>
</evidence>
<proteinExistence type="predicted"/>
<dbReference type="Proteomes" id="UP000220353">
    <property type="component" value="Unassembled WGS sequence"/>
</dbReference>
<organism evidence="1 2">
    <name type="scientific">Rhizobium fredii</name>
    <name type="common">Sinorhizobium fredii</name>
    <dbReference type="NCBI Taxonomy" id="380"/>
    <lineage>
        <taxon>Bacteria</taxon>
        <taxon>Pseudomonadati</taxon>
        <taxon>Pseudomonadota</taxon>
        <taxon>Alphaproteobacteria</taxon>
        <taxon>Hyphomicrobiales</taxon>
        <taxon>Rhizobiaceae</taxon>
        <taxon>Sinorhizobium/Ensifer group</taxon>
        <taxon>Sinorhizobium</taxon>
    </lineage>
</organism>
<name>A0A2A6LP85_RHIFR</name>
<dbReference type="EMBL" id="NWTC01000045">
    <property type="protein sequence ID" value="PDT44042.1"/>
    <property type="molecule type" value="Genomic_DNA"/>
</dbReference>
<comment type="caution">
    <text evidence="1">The sequence shown here is derived from an EMBL/GenBank/DDBJ whole genome shotgun (WGS) entry which is preliminary data.</text>
</comment>
<accession>A0A2A6LP85</accession>
<sequence>MTGQALAANWRRARPTKTLRSKVAAVVHEGKNRKAIMLVVRDGNHGPCLIQQPRRASLISGDRCHTDAICFLQSRPVICSVRGAP</sequence>